<evidence type="ECO:0000313" key="2">
    <source>
        <dbReference type="Proteomes" id="UP000429644"/>
    </source>
</evidence>
<evidence type="ECO:0000313" key="1">
    <source>
        <dbReference type="EMBL" id="MPV87535.1"/>
    </source>
</evidence>
<comment type="caution">
    <text evidence="1">The sequence shown here is derived from an EMBL/GenBank/DDBJ whole genome shotgun (WGS) entry which is preliminary data.</text>
</comment>
<dbReference type="OrthoDB" id="9770427at2"/>
<sequence length="208" mass="22012">MARAGAGWLRRSRPDAFRVAEGPGTPVLLLPGIYESWRFLEPLAAHLHAGGHPVHVVSALGLNSAEVLDGAARAARYLHEAGPGDVVVVAHSKGGLVGKALMLREERVRGMVAVATPWAGSSYAALFPPWSPVRRLAPRSAGLLALARDRAVDDRIIAIVPAWDPHIPSGSRLPGARRNVEVAASGHFRVLADPEVLAEVDRAVAELA</sequence>
<keyword evidence="2" id="KW-1185">Reference proteome</keyword>
<dbReference type="GO" id="GO:0016787">
    <property type="term" value="F:hydrolase activity"/>
    <property type="evidence" value="ECO:0007669"/>
    <property type="project" value="UniProtKB-KW"/>
</dbReference>
<dbReference type="InterPro" id="IPR029058">
    <property type="entry name" value="AB_hydrolase_fold"/>
</dbReference>
<dbReference type="Proteomes" id="UP000429644">
    <property type="component" value="Unassembled WGS sequence"/>
</dbReference>
<protein>
    <submittedName>
        <fullName evidence="1">Alpha/beta hydrolase</fullName>
    </submittedName>
</protein>
<reference evidence="1 2" key="1">
    <citation type="submission" date="2019-10" db="EMBL/GenBank/DDBJ databases">
        <title>Georgenia wutianyii sp. nov. and Georgenia yuyongxinii sp. nov. isolated from plateau pika (Ochotona curzoniae) in the Qinghai-Tibet plateau of China.</title>
        <authorList>
            <person name="Tian Z."/>
        </authorList>
    </citation>
    <scope>NUCLEOTIDE SEQUENCE [LARGE SCALE GENOMIC DNA]</scope>
    <source>
        <strain evidence="1 2">JCM 15130</strain>
    </source>
</reference>
<dbReference type="Gene3D" id="3.40.50.1820">
    <property type="entry name" value="alpha/beta hydrolase"/>
    <property type="match status" value="1"/>
</dbReference>
<dbReference type="EMBL" id="WHPD01000559">
    <property type="protein sequence ID" value="MPV87535.1"/>
    <property type="molecule type" value="Genomic_DNA"/>
</dbReference>
<accession>A0A7J9USE0</accession>
<dbReference type="SUPFAM" id="SSF53474">
    <property type="entry name" value="alpha/beta-Hydrolases"/>
    <property type="match status" value="1"/>
</dbReference>
<dbReference type="AlphaFoldDB" id="A0A7J9USE0"/>
<keyword evidence="1" id="KW-0378">Hydrolase</keyword>
<name>A0A7J9USE0_9MICO</name>
<organism evidence="1 2">
    <name type="scientific">Georgenia ruanii</name>
    <dbReference type="NCBI Taxonomy" id="348442"/>
    <lineage>
        <taxon>Bacteria</taxon>
        <taxon>Bacillati</taxon>
        <taxon>Actinomycetota</taxon>
        <taxon>Actinomycetes</taxon>
        <taxon>Micrococcales</taxon>
        <taxon>Bogoriellaceae</taxon>
        <taxon>Georgenia</taxon>
    </lineage>
</organism>
<proteinExistence type="predicted"/>
<gene>
    <name evidence="1" type="ORF">GB882_02550</name>
</gene>